<dbReference type="Pfam" id="PF13380">
    <property type="entry name" value="CoA_binding_2"/>
    <property type="match status" value="1"/>
</dbReference>
<dbReference type="PANTHER" id="PTHR33303:SF2">
    <property type="entry name" value="COA-BINDING DOMAIN-CONTAINING PROTEIN"/>
    <property type="match status" value="1"/>
</dbReference>
<dbReference type="EMBL" id="JAGIOE010000001">
    <property type="protein sequence ID" value="MBP2372322.1"/>
    <property type="molecule type" value="Genomic_DNA"/>
</dbReference>
<accession>A0ABS4W7Y5</accession>
<comment type="caution">
    <text evidence="2">The sequence shown here is derived from an EMBL/GenBank/DDBJ whole genome shotgun (WGS) entry which is preliminary data.</text>
</comment>
<dbReference type="SMART" id="SM00881">
    <property type="entry name" value="CoA_binding"/>
    <property type="match status" value="1"/>
</dbReference>
<feature type="domain" description="CoA-binding" evidence="1">
    <location>
        <begin position="20"/>
        <end position="113"/>
    </location>
</feature>
<dbReference type="InterPro" id="IPR036291">
    <property type="entry name" value="NAD(P)-bd_dom_sf"/>
</dbReference>
<protein>
    <submittedName>
        <fullName evidence="2">CoA-binding protein</fullName>
    </submittedName>
</protein>
<keyword evidence="3" id="KW-1185">Reference proteome</keyword>
<organism evidence="2 3">
    <name type="scientific">Paeniglutamicibacter psychrophenolicus</name>
    <dbReference type="NCBI Taxonomy" id="257454"/>
    <lineage>
        <taxon>Bacteria</taxon>
        <taxon>Bacillati</taxon>
        <taxon>Actinomycetota</taxon>
        <taxon>Actinomycetes</taxon>
        <taxon>Micrococcales</taxon>
        <taxon>Micrococcaceae</taxon>
        <taxon>Paeniglutamicibacter</taxon>
    </lineage>
</organism>
<dbReference type="Proteomes" id="UP000766570">
    <property type="component" value="Unassembled WGS sequence"/>
</dbReference>
<evidence type="ECO:0000313" key="3">
    <source>
        <dbReference type="Proteomes" id="UP000766570"/>
    </source>
</evidence>
<dbReference type="Gene3D" id="3.40.50.720">
    <property type="entry name" value="NAD(P)-binding Rossmann-like Domain"/>
    <property type="match status" value="1"/>
</dbReference>
<dbReference type="SUPFAM" id="SSF51735">
    <property type="entry name" value="NAD(P)-binding Rossmann-fold domains"/>
    <property type="match status" value="1"/>
</dbReference>
<reference evidence="2 3" key="1">
    <citation type="submission" date="2021-03" db="EMBL/GenBank/DDBJ databases">
        <title>Sequencing the genomes of 1000 actinobacteria strains.</title>
        <authorList>
            <person name="Klenk H.-P."/>
        </authorList>
    </citation>
    <scope>NUCLEOTIDE SEQUENCE [LARGE SCALE GENOMIC DNA]</scope>
    <source>
        <strain evidence="2 3">DSM 15454</strain>
    </source>
</reference>
<dbReference type="RefSeq" id="WP_209905652.1">
    <property type="nucleotide sequence ID" value="NZ_BAAAMI010000022.1"/>
</dbReference>
<proteinExistence type="predicted"/>
<sequence length="142" mass="15265">MSNEVGQRHVNDPAVVRRLLQTPARWAVVGLTNNPRRVAPGVSYFLQEQLGMEVIPVSLSGEEVLGNTGYKRLADIPGHIAVVDCFVNSQKVGDIVDQAIAVGADALWLQLGVIDESAAARAKAAGLEVVMDTCPKIEYPFL</sequence>
<evidence type="ECO:0000313" key="2">
    <source>
        <dbReference type="EMBL" id="MBP2372322.1"/>
    </source>
</evidence>
<gene>
    <name evidence="2" type="ORF">JOF46_000234</name>
</gene>
<dbReference type="InterPro" id="IPR003781">
    <property type="entry name" value="CoA-bd"/>
</dbReference>
<name>A0ABS4W7Y5_9MICC</name>
<evidence type="ECO:0000259" key="1">
    <source>
        <dbReference type="SMART" id="SM00881"/>
    </source>
</evidence>
<dbReference type="PANTHER" id="PTHR33303">
    <property type="entry name" value="CYTOPLASMIC PROTEIN-RELATED"/>
    <property type="match status" value="1"/>
</dbReference>